<evidence type="ECO:0000313" key="3">
    <source>
        <dbReference type="Proteomes" id="UP001152320"/>
    </source>
</evidence>
<name>A0A9Q1CGK2_HOLLE</name>
<feature type="region of interest" description="Disordered" evidence="1">
    <location>
        <begin position="82"/>
        <end position="109"/>
    </location>
</feature>
<evidence type="ECO:0000256" key="1">
    <source>
        <dbReference type="SAM" id="MobiDB-lite"/>
    </source>
</evidence>
<proteinExistence type="predicted"/>
<dbReference type="EMBL" id="JAIZAY010000003">
    <property type="protein sequence ID" value="KAJ8044545.1"/>
    <property type="molecule type" value="Genomic_DNA"/>
</dbReference>
<accession>A0A9Q1CGK2</accession>
<keyword evidence="3" id="KW-1185">Reference proteome</keyword>
<dbReference type="InterPro" id="IPR031365">
    <property type="entry name" value="CMIP6"/>
</dbReference>
<reference evidence="2" key="1">
    <citation type="submission" date="2021-10" db="EMBL/GenBank/DDBJ databases">
        <title>Tropical sea cucumber genome reveals ecological adaptation and Cuvierian tubules defense mechanism.</title>
        <authorList>
            <person name="Chen T."/>
        </authorList>
    </citation>
    <scope>NUCLEOTIDE SEQUENCE</scope>
    <source>
        <strain evidence="2">Nanhai2018</strain>
        <tissue evidence="2">Muscle</tissue>
    </source>
</reference>
<dbReference type="AlphaFoldDB" id="A0A9Q1CGK2"/>
<dbReference type="OrthoDB" id="9971371at2759"/>
<gene>
    <name evidence="2" type="ORF">HOLleu_07325</name>
</gene>
<feature type="compositionally biased region" description="Low complexity" evidence="1">
    <location>
        <begin position="85"/>
        <end position="98"/>
    </location>
</feature>
<dbReference type="PANTHER" id="PTHR35087:SF1">
    <property type="entry name" value="RIKEN CDNA 4930505A04 GENE"/>
    <property type="match status" value="1"/>
</dbReference>
<comment type="caution">
    <text evidence="2">The sequence shown here is derived from an EMBL/GenBank/DDBJ whole genome shotgun (WGS) entry which is preliminary data.</text>
</comment>
<dbReference type="Pfam" id="PF15667">
    <property type="entry name" value="CMIP6"/>
    <property type="match status" value="1"/>
</dbReference>
<evidence type="ECO:0000313" key="2">
    <source>
        <dbReference type="EMBL" id="KAJ8044545.1"/>
    </source>
</evidence>
<sequence>MTLYMPPLAKKRHVSGKFSPDTRRVFGKIEGGQNFVTQYKSTHSEPAQRRSQNEHLKPQGVGFLLQNCRTLHEPVCNVRTKNVKNSSNDSNWWPSPTSTEEKQKLPKHSCNTTNRGDYIRHNAVPPLATRHSSNPNCYPSRGIVPVTRLPSDRGPRLLVEHISYQHQYNSRTTPSLPIRGKLHGSFVWDVLHPVSETSS</sequence>
<protein>
    <submittedName>
        <fullName evidence="2">Uncharacterized protein</fullName>
    </submittedName>
</protein>
<organism evidence="2 3">
    <name type="scientific">Holothuria leucospilota</name>
    <name type="common">Black long sea cucumber</name>
    <name type="synonym">Mertensiothuria leucospilota</name>
    <dbReference type="NCBI Taxonomy" id="206669"/>
    <lineage>
        <taxon>Eukaryota</taxon>
        <taxon>Metazoa</taxon>
        <taxon>Echinodermata</taxon>
        <taxon>Eleutherozoa</taxon>
        <taxon>Echinozoa</taxon>
        <taxon>Holothuroidea</taxon>
        <taxon>Aspidochirotacea</taxon>
        <taxon>Aspidochirotida</taxon>
        <taxon>Holothuriidae</taxon>
        <taxon>Holothuria</taxon>
    </lineage>
</organism>
<dbReference type="Proteomes" id="UP001152320">
    <property type="component" value="Chromosome 3"/>
</dbReference>
<dbReference type="PANTHER" id="PTHR35087">
    <property type="entry name" value="SIMILAR TO HYPOTHETICAL PROTEIN FLJ40298"/>
    <property type="match status" value="1"/>
</dbReference>